<organism evidence="3 4">
    <name type="scientific">Candidatus Hakubella thermalkaliphila</name>
    <dbReference type="NCBI Taxonomy" id="2754717"/>
    <lineage>
        <taxon>Bacteria</taxon>
        <taxon>Bacillati</taxon>
        <taxon>Actinomycetota</taxon>
        <taxon>Actinomycetota incertae sedis</taxon>
        <taxon>Candidatus Hakubellales</taxon>
        <taxon>Candidatus Hakubellaceae</taxon>
        <taxon>Candidatus Hakubella</taxon>
    </lineage>
</organism>
<evidence type="ECO:0000313" key="1">
    <source>
        <dbReference type="EMBL" id="GFP19036.1"/>
    </source>
</evidence>
<dbReference type="EMBL" id="BLRU01000031">
    <property type="protein sequence ID" value="GFP19036.1"/>
    <property type="molecule type" value="Genomic_DNA"/>
</dbReference>
<evidence type="ECO:0000313" key="2">
    <source>
        <dbReference type="EMBL" id="GFP40025.1"/>
    </source>
</evidence>
<dbReference type="RefSeq" id="WP_176236049.1">
    <property type="nucleotide sequence ID" value="NZ_BLRU01000031.1"/>
</dbReference>
<gene>
    <name evidence="1" type="ORF">HKBW3S03_00540</name>
    <name evidence="2" type="ORF">HKBW3S47_01722</name>
    <name evidence="3" type="ORF">HKBW3S47_01785</name>
</gene>
<dbReference type="AlphaFoldDB" id="A0A6V8Q5T1"/>
<reference evidence="4 5" key="1">
    <citation type="journal article" date="2020" name="Front. Microbiol.">
        <title>Single-cell genomics of novel Actinobacteria with the Wood-Ljungdahl pathway discovered in a serpentinizing system.</title>
        <authorList>
            <person name="Merino N."/>
            <person name="Kawai M."/>
            <person name="Boyd E.S."/>
            <person name="Colman D.R."/>
            <person name="McGlynn S.E."/>
            <person name="Nealson K.H."/>
            <person name="Kurokawa K."/>
            <person name="Hongoh Y."/>
        </authorList>
    </citation>
    <scope>NUCLEOTIDE SEQUENCE [LARGE SCALE GENOMIC DNA]</scope>
    <source>
        <strain evidence="1 5">S03</strain>
        <strain evidence="3 4">S47</strain>
    </source>
</reference>
<dbReference type="Proteomes" id="UP000569018">
    <property type="component" value="Unassembled WGS sequence"/>
</dbReference>
<proteinExistence type="predicted"/>
<name>A0A6V8Q5T1_9ACTN</name>
<accession>A0A6V8Q5T1</accession>
<comment type="caution">
    <text evidence="3">The sequence shown here is derived from an EMBL/GenBank/DDBJ whole genome shotgun (WGS) entry which is preliminary data.</text>
</comment>
<sequence>MESAASWGKIKDFPPACLENSFGVSPTSHNLYDEFEFNPGKNRKFIDLNLPLLYHGEEKYEWFVKW</sequence>
<dbReference type="EMBL" id="BLSD01000127">
    <property type="protein sequence ID" value="GFP40025.1"/>
    <property type="molecule type" value="Genomic_DNA"/>
</dbReference>
<evidence type="ECO:0000313" key="5">
    <source>
        <dbReference type="Proteomes" id="UP000574717"/>
    </source>
</evidence>
<dbReference type="Proteomes" id="UP000574717">
    <property type="component" value="Unassembled WGS sequence"/>
</dbReference>
<evidence type="ECO:0000313" key="3">
    <source>
        <dbReference type="EMBL" id="GFP40088.1"/>
    </source>
</evidence>
<dbReference type="EMBL" id="BLSD01000139">
    <property type="protein sequence ID" value="GFP40088.1"/>
    <property type="molecule type" value="Genomic_DNA"/>
</dbReference>
<evidence type="ECO:0000313" key="4">
    <source>
        <dbReference type="Proteomes" id="UP000569018"/>
    </source>
</evidence>
<protein>
    <submittedName>
        <fullName evidence="3">Uncharacterized protein</fullName>
    </submittedName>
</protein>